<dbReference type="SUPFAM" id="SSF51735">
    <property type="entry name" value="NAD(P)-binding Rossmann-fold domains"/>
    <property type="match status" value="1"/>
</dbReference>
<comment type="caution">
    <text evidence="1">The sequence shown here is derived from an EMBL/GenBank/DDBJ whole genome shotgun (WGS) entry which is preliminary data.</text>
</comment>
<dbReference type="Gene3D" id="3.40.50.720">
    <property type="entry name" value="NAD(P)-binding Rossmann-like Domain"/>
    <property type="match status" value="1"/>
</dbReference>
<dbReference type="Proteomes" id="UP000886883">
    <property type="component" value="Unassembled WGS sequence"/>
</dbReference>
<dbReference type="PANTHER" id="PTHR45458:SF1">
    <property type="entry name" value="SHORT CHAIN DEHYDROGENASE"/>
    <property type="match status" value="1"/>
</dbReference>
<accession>A0A9D2SDP9</accession>
<name>A0A9D2SDP9_9FIRM</name>
<evidence type="ECO:0000313" key="2">
    <source>
        <dbReference type="Proteomes" id="UP000886883"/>
    </source>
</evidence>
<proteinExistence type="predicted"/>
<organism evidence="1 2">
    <name type="scientific">Candidatus Eisenbergiella merdigallinarum</name>
    <dbReference type="NCBI Taxonomy" id="2838552"/>
    <lineage>
        <taxon>Bacteria</taxon>
        <taxon>Bacillati</taxon>
        <taxon>Bacillota</taxon>
        <taxon>Clostridia</taxon>
        <taxon>Lachnospirales</taxon>
        <taxon>Lachnospiraceae</taxon>
        <taxon>Eisenbergiella</taxon>
    </lineage>
</organism>
<gene>
    <name evidence="1" type="ORF">H9763_12360</name>
</gene>
<dbReference type="GO" id="GO:0016616">
    <property type="term" value="F:oxidoreductase activity, acting on the CH-OH group of donors, NAD or NADP as acceptor"/>
    <property type="evidence" value="ECO:0007669"/>
    <property type="project" value="TreeGrafter"/>
</dbReference>
<dbReference type="InterPro" id="IPR052184">
    <property type="entry name" value="SDR_enzymes"/>
</dbReference>
<dbReference type="Pfam" id="PF00106">
    <property type="entry name" value="adh_short"/>
    <property type="match status" value="1"/>
</dbReference>
<dbReference type="PANTHER" id="PTHR45458">
    <property type="entry name" value="SHORT-CHAIN DEHYDROGENASE/REDUCTASE SDR"/>
    <property type="match status" value="1"/>
</dbReference>
<evidence type="ECO:0000313" key="1">
    <source>
        <dbReference type="EMBL" id="HJB92240.1"/>
    </source>
</evidence>
<sequence length="262" mass="29278">MDDLLRYGRQKTVVVTGADRGLGYELVRQYLERGDRVFAGKYRTNWHLLEGLKERWPETLDIVPLDVRSQESVRRAAELILQKTDAVDVLINNAGVWLDHDTGTILEDRIDYEAILEQIDVNALGALRVTQALIGAVLNSFDQLVVNVSSEAASMTECAKDSQFGYCMSKAALNMASCIVLNGIRKRGGAVINLHPGWMQSVIGESAKPDAPYCEPARPGEVKFYTTPEVTARGFLKILDEPERFSGHMPGFVNYRGDRMNW</sequence>
<dbReference type="EMBL" id="DWXE01000045">
    <property type="protein sequence ID" value="HJB92240.1"/>
    <property type="molecule type" value="Genomic_DNA"/>
</dbReference>
<dbReference type="AlphaFoldDB" id="A0A9D2SDP9"/>
<protein>
    <submittedName>
        <fullName evidence="1">SDR family NAD(P)-dependent oxidoreductase</fullName>
    </submittedName>
</protein>
<dbReference type="InterPro" id="IPR002347">
    <property type="entry name" value="SDR_fam"/>
</dbReference>
<reference evidence="1" key="2">
    <citation type="submission" date="2021-04" db="EMBL/GenBank/DDBJ databases">
        <authorList>
            <person name="Gilroy R."/>
        </authorList>
    </citation>
    <scope>NUCLEOTIDE SEQUENCE</scope>
    <source>
        <strain evidence="1">USAMLcec3-2134</strain>
    </source>
</reference>
<dbReference type="PRINTS" id="PR00081">
    <property type="entry name" value="GDHRDH"/>
</dbReference>
<reference evidence="1" key="1">
    <citation type="journal article" date="2021" name="PeerJ">
        <title>Extensive microbial diversity within the chicken gut microbiome revealed by metagenomics and culture.</title>
        <authorList>
            <person name="Gilroy R."/>
            <person name="Ravi A."/>
            <person name="Getino M."/>
            <person name="Pursley I."/>
            <person name="Horton D.L."/>
            <person name="Alikhan N.F."/>
            <person name="Baker D."/>
            <person name="Gharbi K."/>
            <person name="Hall N."/>
            <person name="Watson M."/>
            <person name="Adriaenssens E.M."/>
            <person name="Foster-Nyarko E."/>
            <person name="Jarju S."/>
            <person name="Secka A."/>
            <person name="Antonio M."/>
            <person name="Oren A."/>
            <person name="Chaudhuri R.R."/>
            <person name="La Ragione R."/>
            <person name="Hildebrand F."/>
            <person name="Pallen M.J."/>
        </authorList>
    </citation>
    <scope>NUCLEOTIDE SEQUENCE</scope>
    <source>
        <strain evidence="1">USAMLcec3-2134</strain>
    </source>
</reference>
<dbReference type="InterPro" id="IPR036291">
    <property type="entry name" value="NAD(P)-bd_dom_sf"/>
</dbReference>